<dbReference type="InterPro" id="IPR053136">
    <property type="entry name" value="UTP_pyrophosphatase-like"/>
</dbReference>
<dbReference type="PANTHER" id="PTHR30399:SF1">
    <property type="entry name" value="UTP PYROPHOSPHATASE"/>
    <property type="match status" value="1"/>
</dbReference>
<dbReference type="RefSeq" id="WP_407068752.1">
    <property type="nucleotide sequence ID" value="NZ_JBJJXE010000003.1"/>
</dbReference>
<sequence>MRIIELQQAFAAHGLNLTITKKQIKNINIRVRPSECFVSVPSYMQEQDVIKVVFGRLAWAMRANERLHHRQINRRECMTTLWGEVMDLPEDAESVEAIYRQHLKKKIPKLMAKWQPIVGEYADEVRLRKMTTRWGSCNTHQRRIWLSTYLAGYPYECAEYVFVHELCHLIHANHGVHFWAEVERAMPDYKRWHDLLKGVKTKACD</sequence>
<evidence type="ECO:0000313" key="3">
    <source>
        <dbReference type="Proteomes" id="UP001624684"/>
    </source>
</evidence>
<dbReference type="CDD" id="cd07344">
    <property type="entry name" value="M48_yhfN_like"/>
    <property type="match status" value="1"/>
</dbReference>
<protein>
    <submittedName>
        <fullName evidence="2">M48 family metallopeptidase</fullName>
    </submittedName>
</protein>
<evidence type="ECO:0000259" key="1">
    <source>
        <dbReference type="Pfam" id="PF01863"/>
    </source>
</evidence>
<dbReference type="EMBL" id="JBJJXE010000003">
    <property type="protein sequence ID" value="MFL1732025.1"/>
    <property type="molecule type" value="Genomic_DNA"/>
</dbReference>
<dbReference type="Pfam" id="PF01863">
    <property type="entry name" value="YgjP-like"/>
    <property type="match status" value="1"/>
</dbReference>
<gene>
    <name evidence="2" type="ORF">ACJHVH_03300</name>
</gene>
<reference evidence="2 3" key="1">
    <citation type="submission" date="2024-11" db="EMBL/GenBank/DDBJ databases">
        <title>First Report of Moraxella oculi in Brazil in an Infectious Bovine Keratoconjunctivitis Outbreak.</title>
        <authorList>
            <person name="Carvalho C.V."/>
            <person name="Domingues R."/>
            <person name="Coutinho C."/>
            <person name="Honorio N.T.B.S."/>
            <person name="Faza D.R.L.R."/>
            <person name="Carvalho W.A."/>
            <person name="Machado A.B.F."/>
            <person name="Martins M.F."/>
            <person name="Gaspar E.B."/>
        </authorList>
    </citation>
    <scope>NUCLEOTIDE SEQUENCE [LARGE SCALE GENOMIC DNA]</scope>
    <source>
        <strain evidence="2 3">2117LE</strain>
    </source>
</reference>
<dbReference type="PANTHER" id="PTHR30399">
    <property type="entry name" value="UNCHARACTERIZED PROTEIN YGJP"/>
    <property type="match status" value="1"/>
</dbReference>
<feature type="domain" description="YgjP-like metallopeptidase" evidence="1">
    <location>
        <begin position="93"/>
        <end position="197"/>
    </location>
</feature>
<proteinExistence type="predicted"/>
<dbReference type="InterPro" id="IPR002725">
    <property type="entry name" value="YgjP-like_metallopeptidase"/>
</dbReference>
<accession>A0ABW8U592</accession>
<keyword evidence="3" id="KW-1185">Reference proteome</keyword>
<comment type="caution">
    <text evidence="2">The sequence shown here is derived from an EMBL/GenBank/DDBJ whole genome shotgun (WGS) entry which is preliminary data.</text>
</comment>
<evidence type="ECO:0000313" key="2">
    <source>
        <dbReference type="EMBL" id="MFL1732025.1"/>
    </source>
</evidence>
<dbReference type="Gene3D" id="3.30.2010.10">
    <property type="entry name" value="Metalloproteases ('zincins'), catalytic domain"/>
    <property type="match status" value="1"/>
</dbReference>
<organism evidence="2 3">
    <name type="scientific">Moraxella oculi</name>
    <dbReference type="NCBI Taxonomy" id="2940516"/>
    <lineage>
        <taxon>Bacteria</taxon>
        <taxon>Pseudomonadati</taxon>
        <taxon>Pseudomonadota</taxon>
        <taxon>Gammaproteobacteria</taxon>
        <taxon>Moraxellales</taxon>
        <taxon>Moraxellaceae</taxon>
        <taxon>Moraxella</taxon>
    </lineage>
</organism>
<name>A0ABW8U592_9GAMM</name>
<dbReference type="Proteomes" id="UP001624684">
    <property type="component" value="Unassembled WGS sequence"/>
</dbReference>